<gene>
    <name evidence="1" type="ORF">G5714_002253</name>
</gene>
<keyword evidence="2" id="KW-1185">Reference proteome</keyword>
<accession>A0A7J6DEM7</accession>
<dbReference type="EMBL" id="JAAMOB010000002">
    <property type="protein sequence ID" value="KAF4117700.1"/>
    <property type="molecule type" value="Genomic_DNA"/>
</dbReference>
<protein>
    <submittedName>
        <fullName evidence="1">Uncharacterized protein</fullName>
    </submittedName>
</protein>
<proteinExistence type="predicted"/>
<comment type="caution">
    <text evidence="1">The sequence shown here is derived from an EMBL/GenBank/DDBJ whole genome shotgun (WGS) entry which is preliminary data.</text>
</comment>
<name>A0A7J6DEM7_9TELE</name>
<evidence type="ECO:0000313" key="1">
    <source>
        <dbReference type="EMBL" id="KAF4117700.1"/>
    </source>
</evidence>
<reference evidence="1 2" key="1">
    <citation type="submission" date="2020-04" db="EMBL/GenBank/DDBJ databases">
        <title>Chromosome-level genome assembly of a cyprinid fish Onychostoma macrolepis by integration of Nanopore Sequencing, Bionano and Hi-C technology.</title>
        <authorList>
            <person name="Wang D."/>
        </authorList>
    </citation>
    <scope>NUCLEOTIDE SEQUENCE [LARGE SCALE GENOMIC DNA]</scope>
    <source>
        <strain evidence="1">SWU-2019</strain>
        <tissue evidence="1">Muscle</tissue>
    </source>
</reference>
<organism evidence="1 2">
    <name type="scientific">Onychostoma macrolepis</name>
    <dbReference type="NCBI Taxonomy" id="369639"/>
    <lineage>
        <taxon>Eukaryota</taxon>
        <taxon>Metazoa</taxon>
        <taxon>Chordata</taxon>
        <taxon>Craniata</taxon>
        <taxon>Vertebrata</taxon>
        <taxon>Euteleostomi</taxon>
        <taxon>Actinopterygii</taxon>
        <taxon>Neopterygii</taxon>
        <taxon>Teleostei</taxon>
        <taxon>Ostariophysi</taxon>
        <taxon>Cypriniformes</taxon>
        <taxon>Cyprinidae</taxon>
        <taxon>Acrossocheilinae</taxon>
        <taxon>Onychostoma</taxon>
    </lineage>
</organism>
<dbReference type="Proteomes" id="UP000579812">
    <property type="component" value="Unassembled WGS sequence"/>
</dbReference>
<evidence type="ECO:0000313" key="2">
    <source>
        <dbReference type="Proteomes" id="UP000579812"/>
    </source>
</evidence>
<sequence length="120" mass="13347">MFSLHRERRPAQLAVFERESSVFSRCAPEAAEAFRESMTWGSDVELEVMESEQMGFAFSLPLSPEHVRMNSPVEFAHEYLRRSPEACNAVSFGLDDVLFTAASDSEDFGPALADALPPSD</sequence>
<dbReference type="AlphaFoldDB" id="A0A7J6DEM7"/>